<accession>A0A392UZA9</accession>
<comment type="caution">
    <text evidence="2">The sequence shown here is derived from an EMBL/GenBank/DDBJ whole genome shotgun (WGS) entry which is preliminary data.</text>
</comment>
<sequence length="27" mass="3070">MLQRDGDDDPYLTTLPSSSTQHRPELP</sequence>
<dbReference type="EMBL" id="LXQA010986474">
    <property type="protein sequence ID" value="MCI80035.1"/>
    <property type="molecule type" value="Genomic_DNA"/>
</dbReference>
<evidence type="ECO:0000256" key="1">
    <source>
        <dbReference type="SAM" id="MobiDB-lite"/>
    </source>
</evidence>
<feature type="region of interest" description="Disordered" evidence="1">
    <location>
        <begin position="1"/>
        <end position="27"/>
    </location>
</feature>
<reference evidence="2 3" key="1">
    <citation type="journal article" date="2018" name="Front. Plant Sci.">
        <title>Red Clover (Trifolium pratense) and Zigzag Clover (T. medium) - A Picture of Genomic Similarities and Differences.</title>
        <authorList>
            <person name="Dluhosova J."/>
            <person name="Istvanek J."/>
            <person name="Nedelnik J."/>
            <person name="Repkova J."/>
        </authorList>
    </citation>
    <scope>NUCLEOTIDE SEQUENCE [LARGE SCALE GENOMIC DNA]</scope>
    <source>
        <strain evidence="3">cv. 10/8</strain>
        <tissue evidence="2">Leaf</tissue>
    </source>
</reference>
<feature type="non-terminal residue" evidence="2">
    <location>
        <position position="27"/>
    </location>
</feature>
<name>A0A392UZA9_9FABA</name>
<evidence type="ECO:0000313" key="3">
    <source>
        <dbReference type="Proteomes" id="UP000265520"/>
    </source>
</evidence>
<dbReference type="Proteomes" id="UP000265520">
    <property type="component" value="Unassembled WGS sequence"/>
</dbReference>
<feature type="compositionally biased region" description="Acidic residues" evidence="1">
    <location>
        <begin position="1"/>
        <end position="10"/>
    </location>
</feature>
<proteinExistence type="predicted"/>
<keyword evidence="3" id="KW-1185">Reference proteome</keyword>
<organism evidence="2 3">
    <name type="scientific">Trifolium medium</name>
    <dbReference type="NCBI Taxonomy" id="97028"/>
    <lineage>
        <taxon>Eukaryota</taxon>
        <taxon>Viridiplantae</taxon>
        <taxon>Streptophyta</taxon>
        <taxon>Embryophyta</taxon>
        <taxon>Tracheophyta</taxon>
        <taxon>Spermatophyta</taxon>
        <taxon>Magnoliopsida</taxon>
        <taxon>eudicotyledons</taxon>
        <taxon>Gunneridae</taxon>
        <taxon>Pentapetalae</taxon>
        <taxon>rosids</taxon>
        <taxon>fabids</taxon>
        <taxon>Fabales</taxon>
        <taxon>Fabaceae</taxon>
        <taxon>Papilionoideae</taxon>
        <taxon>50 kb inversion clade</taxon>
        <taxon>NPAAA clade</taxon>
        <taxon>Hologalegina</taxon>
        <taxon>IRL clade</taxon>
        <taxon>Trifolieae</taxon>
        <taxon>Trifolium</taxon>
    </lineage>
</organism>
<dbReference type="AlphaFoldDB" id="A0A392UZA9"/>
<evidence type="ECO:0000313" key="2">
    <source>
        <dbReference type="EMBL" id="MCI80035.1"/>
    </source>
</evidence>
<protein>
    <submittedName>
        <fullName evidence="2">Uncharacterized protein</fullName>
    </submittedName>
</protein>